<sequence length="161" mass="18442">MSQGSPPAKRESSEPAKQRSPTLSSFIRAVVKAVHRLDLILCNKTAYQKVFKPENISPRSKLRDLCVKHPVDYGRKAKELLWRKVCYEVIQLIKSNKKHIHSRSTLECAYRTHLVAGIGFYQHLLLYIQSHYQLELQCCIDWTHVTNPLTGCRKPVSASGK</sequence>
<evidence type="ECO:0000313" key="4">
    <source>
        <dbReference type="Proteomes" id="UP000308365"/>
    </source>
</evidence>
<accession>A0A4U1ESD0</accession>
<comment type="caution">
    <text evidence="3">The sequence shown here is derived from an EMBL/GenBank/DDBJ whole genome shotgun (WGS) entry which is preliminary data.</text>
</comment>
<evidence type="ECO:0000259" key="2">
    <source>
        <dbReference type="Pfam" id="PF10374"/>
    </source>
</evidence>
<dbReference type="EMBL" id="RWIC01000868">
    <property type="protein sequence ID" value="TKC39458.1"/>
    <property type="molecule type" value="Genomic_DNA"/>
</dbReference>
<dbReference type="SUPFAM" id="SSF48452">
    <property type="entry name" value="TPR-like"/>
    <property type="match status" value="1"/>
</dbReference>
<gene>
    <name evidence="3" type="ORF">EI555_015715</name>
</gene>
<dbReference type="GO" id="GO:0000184">
    <property type="term" value="P:nuclear-transcribed mRNA catabolic process, nonsense-mediated decay"/>
    <property type="evidence" value="ECO:0007669"/>
    <property type="project" value="TreeGrafter"/>
</dbReference>
<feature type="domain" description="Telomerase activating protein Est1-like N-terminal" evidence="2">
    <location>
        <begin position="77"/>
        <end position="145"/>
    </location>
</feature>
<organism evidence="3 4">
    <name type="scientific">Monodon monoceros</name>
    <name type="common">Narwhal</name>
    <name type="synonym">Ceratodon monodon</name>
    <dbReference type="NCBI Taxonomy" id="40151"/>
    <lineage>
        <taxon>Eukaryota</taxon>
        <taxon>Metazoa</taxon>
        <taxon>Chordata</taxon>
        <taxon>Craniata</taxon>
        <taxon>Vertebrata</taxon>
        <taxon>Euteleostomi</taxon>
        <taxon>Mammalia</taxon>
        <taxon>Eutheria</taxon>
        <taxon>Laurasiatheria</taxon>
        <taxon>Artiodactyla</taxon>
        <taxon>Whippomorpha</taxon>
        <taxon>Cetacea</taxon>
        <taxon>Odontoceti</taxon>
        <taxon>Monodontidae</taxon>
        <taxon>Monodon</taxon>
    </lineage>
</organism>
<evidence type="ECO:0000313" key="3">
    <source>
        <dbReference type="EMBL" id="TKC39458.1"/>
    </source>
</evidence>
<dbReference type="InterPro" id="IPR019458">
    <property type="entry name" value="Est1-like_N"/>
</dbReference>
<dbReference type="GO" id="GO:0042162">
    <property type="term" value="F:telomeric DNA binding"/>
    <property type="evidence" value="ECO:0007669"/>
    <property type="project" value="TreeGrafter"/>
</dbReference>
<dbReference type="GO" id="GO:0005697">
    <property type="term" value="C:telomerase holoenzyme complex"/>
    <property type="evidence" value="ECO:0007669"/>
    <property type="project" value="TreeGrafter"/>
</dbReference>
<dbReference type="PANTHER" id="PTHR15696:SF7">
    <property type="entry name" value="NONSENSE-MEDIATED MRNA DECAY FACTOR"/>
    <property type="match status" value="1"/>
</dbReference>
<dbReference type="Proteomes" id="UP000308365">
    <property type="component" value="Unassembled WGS sequence"/>
</dbReference>
<dbReference type="Gene3D" id="1.25.40.10">
    <property type="entry name" value="Tetratricopeptide repeat domain"/>
    <property type="match status" value="1"/>
</dbReference>
<proteinExistence type="predicted"/>
<protein>
    <recommendedName>
        <fullName evidence="2">Telomerase activating protein Est1-like N-terminal domain-containing protein</fullName>
    </recommendedName>
</protein>
<dbReference type="InterPro" id="IPR011990">
    <property type="entry name" value="TPR-like_helical_dom_sf"/>
</dbReference>
<dbReference type="InterPro" id="IPR045153">
    <property type="entry name" value="Est1/Ebs1-like"/>
</dbReference>
<dbReference type="GO" id="GO:0070034">
    <property type="term" value="F:telomerase RNA binding"/>
    <property type="evidence" value="ECO:0007669"/>
    <property type="project" value="TreeGrafter"/>
</dbReference>
<dbReference type="Pfam" id="PF10374">
    <property type="entry name" value="EST1"/>
    <property type="match status" value="1"/>
</dbReference>
<reference evidence="4" key="1">
    <citation type="journal article" date="2019" name="IScience">
        <title>Narwhal Genome Reveals Long-Term Low Genetic Diversity despite Current Large Abundance Size.</title>
        <authorList>
            <person name="Westbury M.V."/>
            <person name="Petersen B."/>
            <person name="Garde E."/>
            <person name="Heide-Jorgensen M.P."/>
            <person name="Lorenzen E.D."/>
        </authorList>
    </citation>
    <scope>NUCLEOTIDE SEQUENCE [LARGE SCALE GENOMIC DNA]</scope>
</reference>
<feature type="compositionally biased region" description="Basic and acidic residues" evidence="1">
    <location>
        <begin position="8"/>
        <end position="17"/>
    </location>
</feature>
<feature type="region of interest" description="Disordered" evidence="1">
    <location>
        <begin position="1"/>
        <end position="20"/>
    </location>
</feature>
<evidence type="ECO:0000256" key="1">
    <source>
        <dbReference type="SAM" id="MobiDB-lite"/>
    </source>
</evidence>
<dbReference type="PANTHER" id="PTHR15696">
    <property type="entry name" value="SMG-7 SUPPRESSOR WITH MORPHOLOGICAL EFFECT ON GENITALIA PROTEIN 7"/>
    <property type="match status" value="1"/>
</dbReference>
<name>A0A4U1ESD0_MONMO</name>
<dbReference type="AlphaFoldDB" id="A0A4U1ESD0"/>